<dbReference type="Pfam" id="PF03016">
    <property type="entry name" value="Exostosin_GT47"/>
    <property type="match status" value="1"/>
</dbReference>
<feature type="compositionally biased region" description="Low complexity" evidence="6">
    <location>
        <begin position="91"/>
        <end position="107"/>
    </location>
</feature>
<name>A0A6P5FPU5_ANACO</name>
<reference evidence="9" key="2">
    <citation type="submission" date="2025-08" db="UniProtKB">
        <authorList>
            <consortium name="RefSeq"/>
        </authorList>
    </citation>
    <scope>IDENTIFICATION</scope>
    <source>
        <tissue evidence="9">Leaf</tissue>
    </source>
</reference>
<gene>
    <name evidence="9" type="primary">LOC109716577</name>
</gene>
<dbReference type="Proteomes" id="UP000515123">
    <property type="component" value="Linkage group 10"/>
</dbReference>
<keyword evidence="4" id="KW-0812">Transmembrane</keyword>
<dbReference type="GO" id="GO:0000139">
    <property type="term" value="C:Golgi membrane"/>
    <property type="evidence" value="ECO:0007669"/>
    <property type="project" value="UniProtKB-SubCell"/>
</dbReference>
<reference evidence="8" key="1">
    <citation type="journal article" date="2015" name="Nat. Genet.">
        <title>The pineapple genome and the evolution of CAM photosynthesis.</title>
        <authorList>
            <person name="Ming R."/>
            <person name="VanBuren R."/>
            <person name="Wai C.M."/>
            <person name="Tang H."/>
            <person name="Schatz M.C."/>
            <person name="Bowers J.E."/>
            <person name="Lyons E."/>
            <person name="Wang M.L."/>
            <person name="Chen J."/>
            <person name="Biggers E."/>
            <person name="Zhang J."/>
            <person name="Huang L."/>
            <person name="Zhang L."/>
            <person name="Miao W."/>
            <person name="Zhang J."/>
            <person name="Ye Z."/>
            <person name="Miao C."/>
            <person name="Lin Z."/>
            <person name="Wang H."/>
            <person name="Zhou H."/>
            <person name="Yim W.C."/>
            <person name="Priest H.D."/>
            <person name="Zheng C."/>
            <person name="Woodhouse M."/>
            <person name="Edger P.P."/>
            <person name="Guyot R."/>
            <person name="Guo H.B."/>
            <person name="Guo H."/>
            <person name="Zheng G."/>
            <person name="Singh R."/>
            <person name="Sharma A."/>
            <person name="Min X."/>
            <person name="Zheng Y."/>
            <person name="Lee H."/>
            <person name="Gurtowski J."/>
            <person name="Sedlazeck F.J."/>
            <person name="Harkess A."/>
            <person name="McKain M.R."/>
            <person name="Liao Z."/>
            <person name="Fang J."/>
            <person name="Liu J."/>
            <person name="Zhang X."/>
            <person name="Zhang Q."/>
            <person name="Hu W."/>
            <person name="Qin Y."/>
            <person name="Wang K."/>
            <person name="Chen L.Y."/>
            <person name="Shirley N."/>
            <person name="Lin Y.R."/>
            <person name="Liu L.Y."/>
            <person name="Hernandez A.G."/>
            <person name="Wright C.L."/>
            <person name="Bulone V."/>
            <person name="Tuskan G.A."/>
            <person name="Heath K."/>
            <person name="Zee F."/>
            <person name="Moore P.H."/>
            <person name="Sunkar R."/>
            <person name="Leebens-Mack J.H."/>
            <person name="Mockler T."/>
            <person name="Bennetzen J.L."/>
            <person name="Freeling M."/>
            <person name="Sankoff D."/>
            <person name="Paterson A.H."/>
            <person name="Zhu X."/>
            <person name="Yang X."/>
            <person name="Smith J.A."/>
            <person name="Cushman J.C."/>
            <person name="Paull R.E."/>
            <person name="Yu Q."/>
        </authorList>
    </citation>
    <scope>NUCLEOTIDE SEQUENCE [LARGE SCALE GENOMIC DNA]</scope>
    <source>
        <strain evidence="8">cv. F153</strain>
    </source>
</reference>
<dbReference type="OrthoDB" id="1924787at2759"/>
<evidence type="ECO:0000256" key="2">
    <source>
        <dbReference type="ARBA" id="ARBA00010271"/>
    </source>
</evidence>
<evidence type="ECO:0000256" key="6">
    <source>
        <dbReference type="SAM" id="MobiDB-lite"/>
    </source>
</evidence>
<feature type="domain" description="Exostosin GT47" evidence="7">
    <location>
        <begin position="227"/>
        <end position="512"/>
    </location>
</feature>
<evidence type="ECO:0000313" key="8">
    <source>
        <dbReference type="Proteomes" id="UP000515123"/>
    </source>
</evidence>
<accession>A0A6P5FPU5</accession>
<dbReference type="InterPro" id="IPR040911">
    <property type="entry name" value="Exostosin_GT47"/>
</dbReference>
<dbReference type="RefSeq" id="XP_020097692.1">
    <property type="nucleotide sequence ID" value="XM_020242103.1"/>
</dbReference>
<dbReference type="AlphaFoldDB" id="A0A6P5FPU5"/>
<evidence type="ECO:0000256" key="5">
    <source>
        <dbReference type="ARBA" id="ARBA00023034"/>
    </source>
</evidence>
<evidence type="ECO:0000259" key="7">
    <source>
        <dbReference type="Pfam" id="PF03016"/>
    </source>
</evidence>
<dbReference type="GO" id="GO:0016757">
    <property type="term" value="F:glycosyltransferase activity"/>
    <property type="evidence" value="ECO:0007669"/>
    <property type="project" value="UniProtKB-KW"/>
</dbReference>
<dbReference type="PANTHER" id="PTHR11062:SF59">
    <property type="entry name" value="EXOSTOSIN FAMILY PROTEIN"/>
    <property type="match status" value="1"/>
</dbReference>
<evidence type="ECO:0000256" key="3">
    <source>
        <dbReference type="ARBA" id="ARBA00022676"/>
    </source>
</evidence>
<feature type="region of interest" description="Disordered" evidence="6">
    <location>
        <begin position="71"/>
        <end position="159"/>
    </location>
</feature>
<keyword evidence="4" id="KW-0735">Signal-anchor</keyword>
<keyword evidence="5" id="KW-0333">Golgi apparatus</keyword>
<dbReference type="InterPro" id="IPR004263">
    <property type="entry name" value="Exostosin"/>
</dbReference>
<organism evidence="8 9">
    <name type="scientific">Ananas comosus</name>
    <name type="common">Pineapple</name>
    <name type="synonym">Ananas ananas</name>
    <dbReference type="NCBI Taxonomy" id="4615"/>
    <lineage>
        <taxon>Eukaryota</taxon>
        <taxon>Viridiplantae</taxon>
        <taxon>Streptophyta</taxon>
        <taxon>Embryophyta</taxon>
        <taxon>Tracheophyta</taxon>
        <taxon>Spermatophyta</taxon>
        <taxon>Magnoliopsida</taxon>
        <taxon>Liliopsida</taxon>
        <taxon>Poales</taxon>
        <taxon>Bromeliaceae</taxon>
        <taxon>Bromelioideae</taxon>
        <taxon>Ananas</taxon>
    </lineage>
</organism>
<dbReference type="Gramene" id="Aco016412.1.mrna1">
    <property type="protein sequence ID" value="Aco016412.1.mrna1"/>
    <property type="gene ID" value="Aco016412.1.path1"/>
</dbReference>
<comment type="subcellular location">
    <subcellularLocation>
        <location evidence="1">Golgi apparatus membrane</location>
        <topology evidence="1">Single-pass type II membrane protein</topology>
    </subcellularLocation>
</comment>
<evidence type="ECO:0000313" key="9">
    <source>
        <dbReference type="RefSeq" id="XP_020097692.1"/>
    </source>
</evidence>
<keyword evidence="8" id="KW-1185">Reference proteome</keyword>
<protein>
    <submittedName>
        <fullName evidence="9">Probable glycosyltransferase At5g03795</fullName>
    </submittedName>
</protein>
<dbReference type="PANTHER" id="PTHR11062">
    <property type="entry name" value="EXOSTOSIN HEPARAN SULFATE GLYCOSYLTRANSFERASE -RELATED"/>
    <property type="match status" value="1"/>
</dbReference>
<evidence type="ECO:0000256" key="4">
    <source>
        <dbReference type="ARBA" id="ARBA00022968"/>
    </source>
</evidence>
<keyword evidence="3" id="KW-0328">Glycosyltransferase</keyword>
<evidence type="ECO:0000256" key="1">
    <source>
        <dbReference type="ARBA" id="ARBA00004323"/>
    </source>
</evidence>
<comment type="similarity">
    <text evidence="2">Belongs to the glycosyltransferase 47 family.</text>
</comment>
<proteinExistence type="inferred from homology"/>
<dbReference type="GeneID" id="109716577"/>
<sequence>MRSTHLGGAAAAVAAAGWWRRIAAAAILGLAAAAAALLLTSVSTAAPRRRESLYFFAPSAAAIDRPLVDTNPTEALSDANSSAPSPPTPPAAEAAAEAVAPAPAPSESFDDVVEESSTGRDVDAPPLVLQADSRGPAPFIPSNAEPIANTSPVGDSEVGEVEPSSIEQKVAPLQPEISTWLTPTDQELIYAKREVERAPPMLDDPDLYAPLFWNVSVFKRSYELMERILKVYIYQDGDKPIFHTPELKGIYASEGWFMKLLQGNKQFVVKDPTKAHLFYLPYSSRQLEHALYVPNSHTIIPLSIFLKNYVNMIATKYPFWNRTKGADHFFVACHDWGPYTTKLHDELRKNTIKALCNADVSEDVFVRGKDVSLPETYIKIPKKPLRDVGGKPVSQRSILAFFAGQMHGRVRPILLNYWSGKDEDIRIYGPLPRRISRKMSYVQHMKSSKYCICPMGYEVNSPRIVEAIYYECVPVIIADNFVLPFEDVLNWSAFSVVVAEKDIPRLKEILTEIPLRKYIAMQTNVQRLQRHFLWHAKPVKYDIFYMILHSIWFSRLNNIKVQ</sequence>
<keyword evidence="3" id="KW-0808">Transferase</keyword>